<dbReference type="InterPro" id="IPR028045">
    <property type="entry name" value="HROB"/>
</dbReference>
<dbReference type="AlphaFoldDB" id="A0A6L2L0W7"/>
<accession>A0A6L2L0W7</accession>
<name>A0A6L2L0W7_TANCI</name>
<sequence>MNDILLDKTKEDIWKWFYCKPKYTLEEGLTIVENDRGREKAKNDASTMSFEEIVAWEKEELQSLSYLRSPHVWKSNSVGTGKVKVLLDDFKIMGNGKDKVVLDDVKALEFMNDREEIGGGCFGDIESYPKKGKREIFVAIITSCKPNVLGDMSVTLKDLSGTTSDTIHYKVLSSKDGYAKDIKVGSALILRNVSVFCDKSKTYALNITIKNLVKIIKKDTVVEDADGASSITDVVKDKAELIEEVKELSVAAQGSDSMAYLRILRVEDLDKAKDIMNLIKETKKHTRGKYVYIAKVKLDRN</sequence>
<dbReference type="GO" id="GO:0000725">
    <property type="term" value="P:recombinational repair"/>
    <property type="evidence" value="ECO:0007669"/>
    <property type="project" value="InterPro"/>
</dbReference>
<dbReference type="EMBL" id="BKCJ010003315">
    <property type="protein sequence ID" value="GEU54332.1"/>
    <property type="molecule type" value="Genomic_DNA"/>
</dbReference>
<dbReference type="PANTHER" id="PTHR14523:SF1">
    <property type="entry name" value="HOMOLOGOUS RECOMBINATION OB-FOLD PROTEIN"/>
    <property type="match status" value="1"/>
</dbReference>
<reference evidence="2" key="1">
    <citation type="journal article" date="2019" name="Sci. Rep.">
        <title>Draft genome of Tanacetum cinerariifolium, the natural source of mosquito coil.</title>
        <authorList>
            <person name="Yamashiro T."/>
            <person name="Shiraishi A."/>
            <person name="Satake H."/>
            <person name="Nakayama K."/>
        </authorList>
    </citation>
    <scope>NUCLEOTIDE SEQUENCE</scope>
</reference>
<proteinExistence type="predicted"/>
<comment type="caution">
    <text evidence="2">The sequence shown here is derived from an EMBL/GenBank/DDBJ whole genome shotgun (WGS) entry which is preliminary data.</text>
</comment>
<dbReference type="Pfam" id="PF15072">
    <property type="entry name" value="HROB"/>
    <property type="match status" value="1"/>
</dbReference>
<feature type="domain" description="Homologous recombination OB-fold protein OB-fold" evidence="1">
    <location>
        <begin position="136"/>
        <end position="219"/>
    </location>
</feature>
<gene>
    <name evidence="2" type="ORF">Tci_026310</name>
</gene>
<evidence type="ECO:0000313" key="2">
    <source>
        <dbReference type="EMBL" id="GEU54332.1"/>
    </source>
</evidence>
<protein>
    <recommendedName>
        <fullName evidence="1">Homologous recombination OB-fold protein OB-fold domain-containing protein</fullName>
    </recommendedName>
</protein>
<evidence type="ECO:0000259" key="1">
    <source>
        <dbReference type="Pfam" id="PF15072"/>
    </source>
</evidence>
<dbReference type="PANTHER" id="PTHR14523">
    <property type="entry name" value="UNCHARACTERIZED PROTEIN C17ORF53 HOMOLOG"/>
    <property type="match status" value="1"/>
</dbReference>
<dbReference type="InterPro" id="IPR058570">
    <property type="entry name" value="HROB_OB"/>
</dbReference>
<organism evidence="2">
    <name type="scientific">Tanacetum cinerariifolium</name>
    <name type="common">Dalmatian daisy</name>
    <name type="synonym">Chrysanthemum cinerariifolium</name>
    <dbReference type="NCBI Taxonomy" id="118510"/>
    <lineage>
        <taxon>Eukaryota</taxon>
        <taxon>Viridiplantae</taxon>
        <taxon>Streptophyta</taxon>
        <taxon>Embryophyta</taxon>
        <taxon>Tracheophyta</taxon>
        <taxon>Spermatophyta</taxon>
        <taxon>Magnoliopsida</taxon>
        <taxon>eudicotyledons</taxon>
        <taxon>Gunneridae</taxon>
        <taxon>Pentapetalae</taxon>
        <taxon>asterids</taxon>
        <taxon>campanulids</taxon>
        <taxon>Asterales</taxon>
        <taxon>Asteraceae</taxon>
        <taxon>Asteroideae</taxon>
        <taxon>Anthemideae</taxon>
        <taxon>Anthemidinae</taxon>
        <taxon>Tanacetum</taxon>
    </lineage>
</organism>